<dbReference type="Gene3D" id="2.40.440.10">
    <property type="entry name" value="L,D-transpeptidase catalytic domain-like"/>
    <property type="match status" value="1"/>
</dbReference>
<dbReference type="InterPro" id="IPR038063">
    <property type="entry name" value="Transpep_catalytic_dom"/>
</dbReference>
<dbReference type="GO" id="GO:0071972">
    <property type="term" value="F:peptidoglycan L,D-transpeptidase activity"/>
    <property type="evidence" value="ECO:0007669"/>
    <property type="project" value="TreeGrafter"/>
</dbReference>
<dbReference type="GO" id="GO:0008360">
    <property type="term" value="P:regulation of cell shape"/>
    <property type="evidence" value="ECO:0007669"/>
    <property type="project" value="UniProtKB-UniRule"/>
</dbReference>
<evidence type="ECO:0000256" key="7">
    <source>
        <dbReference type="PROSITE-ProRule" id="PRU01373"/>
    </source>
</evidence>
<dbReference type="GO" id="GO:0016740">
    <property type="term" value="F:transferase activity"/>
    <property type="evidence" value="ECO:0007669"/>
    <property type="project" value="UniProtKB-KW"/>
</dbReference>
<evidence type="ECO:0000256" key="1">
    <source>
        <dbReference type="ARBA" id="ARBA00004752"/>
    </source>
</evidence>
<accession>A0AAT9FH75</accession>
<evidence type="ECO:0000256" key="6">
    <source>
        <dbReference type="ARBA" id="ARBA00023316"/>
    </source>
</evidence>
<name>A0AAT9FH75_9BACT</name>
<proteinExistence type="inferred from homology"/>
<organism evidence="9">
    <name type="scientific">Oceaniferula spumae</name>
    <dbReference type="NCBI Taxonomy" id="2979115"/>
    <lineage>
        <taxon>Bacteria</taxon>
        <taxon>Pseudomonadati</taxon>
        <taxon>Verrucomicrobiota</taxon>
        <taxon>Verrucomicrobiia</taxon>
        <taxon>Verrucomicrobiales</taxon>
        <taxon>Verrucomicrobiaceae</taxon>
        <taxon>Oceaniferula</taxon>
    </lineage>
</organism>
<evidence type="ECO:0000259" key="8">
    <source>
        <dbReference type="PROSITE" id="PS52029"/>
    </source>
</evidence>
<dbReference type="CDD" id="cd16913">
    <property type="entry name" value="YkuD_like"/>
    <property type="match status" value="1"/>
</dbReference>
<evidence type="ECO:0000256" key="3">
    <source>
        <dbReference type="ARBA" id="ARBA00022679"/>
    </source>
</evidence>
<reference evidence="9" key="1">
    <citation type="submission" date="2024-07" db="EMBL/GenBank/DDBJ databases">
        <title>Complete genome sequence of Verrucomicrobiaceae bacterium NT6N.</title>
        <authorList>
            <person name="Huang C."/>
            <person name="Takami H."/>
            <person name="Hamasaki K."/>
        </authorList>
    </citation>
    <scope>NUCLEOTIDE SEQUENCE</scope>
    <source>
        <strain evidence="9">NT6N</strain>
    </source>
</reference>
<protein>
    <recommendedName>
        <fullName evidence="8">L,D-TPase catalytic domain-containing protein</fullName>
    </recommendedName>
</protein>
<keyword evidence="6 7" id="KW-0961">Cell wall biogenesis/degradation</keyword>
<feature type="active site" description="Proton donor/acceptor" evidence="7">
    <location>
        <position position="195"/>
    </location>
</feature>
<sequence>MNRSSSHKPHFQKEISTPNQLHELMKISTMFTFALAAVAIGFLTQCSPYDPGGVGSGSQYLAGYGPSQRPQVDAAGNNPEVVQGYWDGDGVQGPPKIVIVRAEQKAYFYKGSKLVGMTPISTGDEAHGTPPGNFKVTEKDIDHVSSAYGVIKNIATGEIVNKDADTRKHKAGPGEVFVNAPMPNFLRFNHGIGMHTGYLPGYAASHGCVRLPDYMARKFYENAELGTPVIVK</sequence>
<dbReference type="InterPro" id="IPR050979">
    <property type="entry name" value="LD-transpeptidase"/>
</dbReference>
<dbReference type="Pfam" id="PF03734">
    <property type="entry name" value="YkuD"/>
    <property type="match status" value="1"/>
</dbReference>
<feature type="active site" description="Nucleophile" evidence="7">
    <location>
        <position position="208"/>
    </location>
</feature>
<feature type="domain" description="L,D-TPase catalytic" evidence="8">
    <location>
        <begin position="95"/>
        <end position="232"/>
    </location>
</feature>
<dbReference type="GO" id="GO:0071555">
    <property type="term" value="P:cell wall organization"/>
    <property type="evidence" value="ECO:0007669"/>
    <property type="project" value="UniProtKB-UniRule"/>
</dbReference>
<dbReference type="PANTHER" id="PTHR30582:SF2">
    <property type="entry name" value="L,D-TRANSPEPTIDASE YCIB-RELATED"/>
    <property type="match status" value="1"/>
</dbReference>
<dbReference type="SUPFAM" id="SSF141523">
    <property type="entry name" value="L,D-transpeptidase catalytic domain-like"/>
    <property type="match status" value="1"/>
</dbReference>
<dbReference type="GO" id="GO:0018104">
    <property type="term" value="P:peptidoglycan-protein cross-linking"/>
    <property type="evidence" value="ECO:0007669"/>
    <property type="project" value="TreeGrafter"/>
</dbReference>
<dbReference type="AlphaFoldDB" id="A0AAT9FH75"/>
<dbReference type="PROSITE" id="PS52029">
    <property type="entry name" value="LD_TPASE"/>
    <property type="match status" value="1"/>
</dbReference>
<evidence type="ECO:0000256" key="5">
    <source>
        <dbReference type="ARBA" id="ARBA00022984"/>
    </source>
</evidence>
<keyword evidence="4 7" id="KW-0133">Cell shape</keyword>
<keyword evidence="3" id="KW-0808">Transferase</keyword>
<dbReference type="InterPro" id="IPR005490">
    <property type="entry name" value="LD_TPept_cat_dom"/>
</dbReference>
<keyword evidence="5 7" id="KW-0573">Peptidoglycan synthesis</keyword>
<dbReference type="EMBL" id="AP026866">
    <property type="protein sequence ID" value="BDS05322.1"/>
    <property type="molecule type" value="Genomic_DNA"/>
</dbReference>
<dbReference type="GO" id="GO:0005576">
    <property type="term" value="C:extracellular region"/>
    <property type="evidence" value="ECO:0007669"/>
    <property type="project" value="TreeGrafter"/>
</dbReference>
<dbReference type="PANTHER" id="PTHR30582">
    <property type="entry name" value="L,D-TRANSPEPTIDASE"/>
    <property type="match status" value="1"/>
</dbReference>
<evidence type="ECO:0000313" key="9">
    <source>
        <dbReference type="EMBL" id="BDS05322.1"/>
    </source>
</evidence>
<comment type="pathway">
    <text evidence="1 7">Cell wall biogenesis; peptidoglycan biosynthesis.</text>
</comment>
<evidence type="ECO:0000256" key="4">
    <source>
        <dbReference type="ARBA" id="ARBA00022960"/>
    </source>
</evidence>
<evidence type="ECO:0000256" key="2">
    <source>
        <dbReference type="ARBA" id="ARBA00005992"/>
    </source>
</evidence>
<gene>
    <name evidence="9" type="ORF">NT6N_03620</name>
</gene>
<comment type="similarity">
    <text evidence="2">Belongs to the YkuD family.</text>
</comment>
<dbReference type="KEGG" id="osu:NT6N_03620"/>